<feature type="coiled-coil region" evidence="1">
    <location>
        <begin position="151"/>
        <end position="185"/>
    </location>
</feature>
<dbReference type="EMBL" id="DS269867">
    <property type="protein sequence ID" value="EFO89279.1"/>
    <property type="molecule type" value="Genomic_DNA"/>
</dbReference>
<organism evidence="4">
    <name type="scientific">Caenorhabditis remanei</name>
    <name type="common">Caenorhabditis vulgaris</name>
    <dbReference type="NCBI Taxonomy" id="31234"/>
    <lineage>
        <taxon>Eukaryota</taxon>
        <taxon>Metazoa</taxon>
        <taxon>Ecdysozoa</taxon>
        <taxon>Nematoda</taxon>
        <taxon>Chromadorea</taxon>
        <taxon>Rhabditida</taxon>
        <taxon>Rhabditina</taxon>
        <taxon>Rhabditomorpha</taxon>
        <taxon>Rhabditoidea</taxon>
        <taxon>Rhabditidae</taxon>
        <taxon>Peloderinae</taxon>
        <taxon>Caenorhabditis</taxon>
    </lineage>
</organism>
<keyword evidence="4" id="KW-1185">Reference proteome</keyword>
<dbReference type="Proteomes" id="UP000008281">
    <property type="component" value="Unassembled WGS sequence"/>
</dbReference>
<evidence type="ECO:0000313" key="4">
    <source>
        <dbReference type="Proteomes" id="UP000008281"/>
    </source>
</evidence>
<evidence type="ECO:0000313" key="3">
    <source>
        <dbReference type="EMBL" id="EFO89279.1"/>
    </source>
</evidence>
<sequence>MTANGSMEMLRTDSTQNNSEGVTVGNSASSRMSEVSLRERRKLVKGFTDFVEASGQMESDIFEAVKMTCQGTARQLEGLIAPVKKYGKELRERFDELGGERWTLEIIGLMRENQVETVEELRELCEKGVEMVPGGIVENAKKAQDALALLQDAWNKERETLFRELNKLKEEKRLAEEDASKYKKTL</sequence>
<dbReference type="STRING" id="31234.E3NS34"/>
<reference evidence="3" key="1">
    <citation type="submission" date="2007-07" db="EMBL/GenBank/DDBJ databases">
        <title>PCAP assembly of the Caenorhabditis remanei genome.</title>
        <authorList>
            <consortium name="The Caenorhabditis remanei Sequencing Consortium"/>
            <person name="Wilson R.K."/>
        </authorList>
    </citation>
    <scope>NUCLEOTIDE SEQUENCE [LARGE SCALE GENOMIC DNA]</scope>
    <source>
        <strain evidence="3">PB4641</strain>
    </source>
</reference>
<gene>
    <name evidence="3" type="ORF">CRE_16548</name>
</gene>
<dbReference type="InParanoid" id="E3NS34"/>
<protein>
    <submittedName>
        <fullName evidence="3">Uncharacterized protein</fullName>
    </submittedName>
</protein>
<proteinExistence type="predicted"/>
<feature type="compositionally biased region" description="Polar residues" evidence="2">
    <location>
        <begin position="12"/>
        <end position="31"/>
    </location>
</feature>
<keyword evidence="1" id="KW-0175">Coiled coil</keyword>
<evidence type="ECO:0000256" key="1">
    <source>
        <dbReference type="SAM" id="Coils"/>
    </source>
</evidence>
<evidence type="ECO:0000256" key="2">
    <source>
        <dbReference type="SAM" id="MobiDB-lite"/>
    </source>
</evidence>
<feature type="region of interest" description="Disordered" evidence="2">
    <location>
        <begin position="1"/>
        <end position="31"/>
    </location>
</feature>
<dbReference type="HOGENOM" id="CLU_016585_0_1_1"/>
<feature type="non-terminal residue" evidence="3">
    <location>
        <position position="186"/>
    </location>
</feature>
<dbReference type="AlphaFoldDB" id="E3NS34"/>
<accession>E3NS34</accession>
<name>E3NS34_CAERE</name>